<organism evidence="3 4">
    <name type="scientific">Geobacter benzoatilyticus</name>
    <dbReference type="NCBI Taxonomy" id="2815309"/>
    <lineage>
        <taxon>Bacteria</taxon>
        <taxon>Pseudomonadati</taxon>
        <taxon>Thermodesulfobacteriota</taxon>
        <taxon>Desulfuromonadia</taxon>
        <taxon>Geobacterales</taxon>
        <taxon>Geobacteraceae</taxon>
        <taxon>Geobacter</taxon>
    </lineage>
</organism>
<proteinExistence type="predicted"/>
<sequence>MEQKLSVAHFLASNFFGGPEKQLLEHVQRLDKQRFTSQVISFDEGGTTNQLLAKTHASGIRADKIDTTGAFDPRMVINLLSVIKAQKIDLLCVHGYKANVIGRIAAWLSGIPVIAISRGWTGEAPKIRFYEWLDKLFLRFADHIVAVSHGQMEKISKLGIPSERVSVIHNCIAVPESCYEQRKSFLRRELGLPDAAVLVVSAGRLSPEKNYGGMIEVARVVAASNPEVYFIIFGEGFLRPDLERAIDNAGLAGRFLLPGFRNDLQAVLPEVDIFMLPSFTEGLPNVILEAFAVRKPVVATRVGGTPEVVEHGVSGFLAEPHETEVMAQYVLRLVGDPALRREMGAKGLEHVITNFGFEQQTIQYENLYRQIAGSGRRA</sequence>
<feature type="domain" description="Glycosyl transferase family 1" evidence="1">
    <location>
        <begin position="185"/>
        <end position="347"/>
    </location>
</feature>
<accession>A0ABX7Q262</accession>
<evidence type="ECO:0000313" key="3">
    <source>
        <dbReference type="EMBL" id="QSV45031.1"/>
    </source>
</evidence>
<feature type="domain" description="Glycosyltransferase subfamily 4-like N-terminal" evidence="2">
    <location>
        <begin position="16"/>
        <end position="172"/>
    </location>
</feature>
<dbReference type="Pfam" id="PF13439">
    <property type="entry name" value="Glyco_transf_4"/>
    <property type="match status" value="1"/>
</dbReference>
<dbReference type="Gene3D" id="3.40.50.2000">
    <property type="entry name" value="Glycogen Phosphorylase B"/>
    <property type="match status" value="2"/>
</dbReference>
<evidence type="ECO:0000313" key="4">
    <source>
        <dbReference type="Proteomes" id="UP000663651"/>
    </source>
</evidence>
<dbReference type="SUPFAM" id="SSF53756">
    <property type="entry name" value="UDP-Glycosyltransferase/glycogen phosphorylase"/>
    <property type="match status" value="1"/>
</dbReference>
<dbReference type="InterPro" id="IPR001296">
    <property type="entry name" value="Glyco_trans_1"/>
</dbReference>
<dbReference type="EMBL" id="CP071382">
    <property type="protein sequence ID" value="QSV45031.1"/>
    <property type="molecule type" value="Genomic_DNA"/>
</dbReference>
<dbReference type="PANTHER" id="PTHR12526:SF637">
    <property type="entry name" value="GLYCOSYLTRANSFERASE EPSF-RELATED"/>
    <property type="match status" value="1"/>
</dbReference>
<dbReference type="Proteomes" id="UP000663651">
    <property type="component" value="Chromosome"/>
</dbReference>
<protein>
    <submittedName>
        <fullName evidence="3">Glycosyltransferase</fullName>
    </submittedName>
</protein>
<reference evidence="3 4" key="1">
    <citation type="submission" date="2021-03" db="EMBL/GenBank/DDBJ databases">
        <title>Geobacter metallireducens gen. nov. sp. nov., a microorganism capable of coupling the complete oxidation of organic compounds to the reduction of iron and other metals.</title>
        <authorList>
            <person name="Li Y."/>
        </authorList>
    </citation>
    <scope>NUCLEOTIDE SEQUENCE [LARGE SCALE GENOMIC DNA]</scope>
    <source>
        <strain evidence="3 4">Jerry-YX</strain>
    </source>
</reference>
<dbReference type="Pfam" id="PF00534">
    <property type="entry name" value="Glycos_transf_1"/>
    <property type="match status" value="1"/>
</dbReference>
<name>A0ABX7Q262_9BACT</name>
<evidence type="ECO:0000259" key="1">
    <source>
        <dbReference type="Pfam" id="PF00534"/>
    </source>
</evidence>
<dbReference type="InterPro" id="IPR028098">
    <property type="entry name" value="Glyco_trans_4-like_N"/>
</dbReference>
<evidence type="ECO:0000259" key="2">
    <source>
        <dbReference type="Pfam" id="PF13439"/>
    </source>
</evidence>
<gene>
    <name evidence="3" type="ORF">JZM60_12855</name>
</gene>
<dbReference type="RefSeq" id="WP_207162837.1">
    <property type="nucleotide sequence ID" value="NZ_CP071382.1"/>
</dbReference>
<dbReference type="PANTHER" id="PTHR12526">
    <property type="entry name" value="GLYCOSYLTRANSFERASE"/>
    <property type="match status" value="1"/>
</dbReference>
<keyword evidence="4" id="KW-1185">Reference proteome</keyword>